<reference evidence="1" key="1">
    <citation type="submission" date="2023-06" db="EMBL/GenBank/DDBJ databases">
        <title>Comparative genomics of Bacillaceae isolates and their secondary metabolite potential.</title>
        <authorList>
            <person name="Song L."/>
            <person name="Nielsen L.J."/>
            <person name="Mohite O."/>
            <person name="Xu X."/>
            <person name="Weber T."/>
            <person name="Kovacs A.T."/>
        </authorList>
    </citation>
    <scope>NUCLEOTIDE SEQUENCE</scope>
    <source>
        <strain evidence="1">D8_B_37</strain>
    </source>
</reference>
<sequence>MKTNVKNGLIILGEVATEMATIRIGEADCLDLRFFTGIDGVYPILGATNENGVVERIIIDVYPAELGLFDYDSITEIDSDDVIGGTVNGVEIDYGKQMENLKKVNEERFHYFIDDESLL</sequence>
<comment type="caution">
    <text evidence="1">The sequence shown here is derived from an EMBL/GenBank/DDBJ whole genome shotgun (WGS) entry which is preliminary data.</text>
</comment>
<evidence type="ECO:0000313" key="1">
    <source>
        <dbReference type="EMBL" id="MDM5455228.1"/>
    </source>
</evidence>
<dbReference type="Proteomes" id="UP001234602">
    <property type="component" value="Unassembled WGS sequence"/>
</dbReference>
<name>A0AAW7IK39_9BACI</name>
<accession>A0AAW7IK39</accession>
<dbReference type="AlphaFoldDB" id="A0AAW7IK39"/>
<protein>
    <recommendedName>
        <fullName evidence="3">Phage protein</fullName>
    </recommendedName>
</protein>
<dbReference type="RefSeq" id="WP_289320993.1">
    <property type="nucleotide sequence ID" value="NZ_JAUCEY010000008.1"/>
</dbReference>
<dbReference type="EMBL" id="JAUCEY010000008">
    <property type="protein sequence ID" value="MDM5455228.1"/>
    <property type="molecule type" value="Genomic_DNA"/>
</dbReference>
<proteinExistence type="predicted"/>
<evidence type="ECO:0000313" key="2">
    <source>
        <dbReference type="Proteomes" id="UP001234602"/>
    </source>
</evidence>
<evidence type="ECO:0008006" key="3">
    <source>
        <dbReference type="Google" id="ProtNLM"/>
    </source>
</evidence>
<organism evidence="1 2">
    <name type="scientific">Peribacillus simplex</name>
    <dbReference type="NCBI Taxonomy" id="1478"/>
    <lineage>
        <taxon>Bacteria</taxon>
        <taxon>Bacillati</taxon>
        <taxon>Bacillota</taxon>
        <taxon>Bacilli</taxon>
        <taxon>Bacillales</taxon>
        <taxon>Bacillaceae</taxon>
        <taxon>Peribacillus</taxon>
    </lineage>
</organism>
<gene>
    <name evidence="1" type="ORF">QUF89_24270</name>
</gene>